<comment type="caution">
    <text evidence="1">The sequence shown here is derived from an EMBL/GenBank/DDBJ whole genome shotgun (WGS) entry which is preliminary data.</text>
</comment>
<name>A0AA86QUJ0_9EUKA</name>
<dbReference type="EMBL" id="CATOUU010000937">
    <property type="protein sequence ID" value="CAI9960992.1"/>
    <property type="molecule type" value="Genomic_DNA"/>
</dbReference>
<reference evidence="2 3" key="2">
    <citation type="submission" date="2024-07" db="EMBL/GenBank/DDBJ databases">
        <authorList>
            <person name="Akdeniz Z."/>
        </authorList>
    </citation>
    <scope>NUCLEOTIDE SEQUENCE [LARGE SCALE GENOMIC DNA]</scope>
</reference>
<keyword evidence="3" id="KW-1185">Reference proteome</keyword>
<keyword evidence="1" id="KW-0378">Hydrolase</keyword>
<dbReference type="SUPFAM" id="SSF52540">
    <property type="entry name" value="P-loop containing nucleoside triphosphate hydrolases"/>
    <property type="match status" value="1"/>
</dbReference>
<evidence type="ECO:0000313" key="3">
    <source>
        <dbReference type="Proteomes" id="UP001642409"/>
    </source>
</evidence>
<dbReference type="EMBL" id="CAXDID020000033">
    <property type="protein sequence ID" value="CAL5995619.1"/>
    <property type="molecule type" value="Genomic_DNA"/>
</dbReference>
<dbReference type="AlphaFoldDB" id="A0AA86QUJ0"/>
<evidence type="ECO:0000313" key="1">
    <source>
        <dbReference type="EMBL" id="CAI9960992.1"/>
    </source>
</evidence>
<protein>
    <submittedName>
        <fullName evidence="1">P-loop containing nucleoside triphosphate hydrolase</fullName>
    </submittedName>
    <submittedName>
        <fullName evidence="2">P-loop_containing nucleoside triphosphate hydrolase</fullName>
    </submittedName>
</protein>
<dbReference type="InterPro" id="IPR027417">
    <property type="entry name" value="P-loop_NTPase"/>
</dbReference>
<sequence>MNQDFEKRFQVIIEGARKTGKSQFQCELLHKYGRKSNAVDFGFVTVKYQNYNVRLQIWDKYRSQNQTQQYNTSELRILHSWCMMLVKQKHLNSAHCTLNYQETNALKTRKQCQSDNNSRMLDKQVLMRQLSLRK</sequence>
<evidence type="ECO:0000313" key="2">
    <source>
        <dbReference type="EMBL" id="CAL5995619.1"/>
    </source>
</evidence>
<accession>A0AA86QUJ0</accession>
<reference evidence="1" key="1">
    <citation type="submission" date="2023-06" db="EMBL/GenBank/DDBJ databases">
        <authorList>
            <person name="Kurt Z."/>
        </authorList>
    </citation>
    <scope>NUCLEOTIDE SEQUENCE</scope>
</reference>
<organism evidence="1">
    <name type="scientific">Hexamita inflata</name>
    <dbReference type="NCBI Taxonomy" id="28002"/>
    <lineage>
        <taxon>Eukaryota</taxon>
        <taxon>Metamonada</taxon>
        <taxon>Diplomonadida</taxon>
        <taxon>Hexamitidae</taxon>
        <taxon>Hexamitinae</taxon>
        <taxon>Hexamita</taxon>
    </lineage>
</organism>
<dbReference type="GO" id="GO:0016787">
    <property type="term" value="F:hydrolase activity"/>
    <property type="evidence" value="ECO:0007669"/>
    <property type="project" value="UniProtKB-KW"/>
</dbReference>
<proteinExistence type="predicted"/>
<dbReference type="Proteomes" id="UP001642409">
    <property type="component" value="Unassembled WGS sequence"/>
</dbReference>
<gene>
    <name evidence="2" type="ORF">HINF_LOCUS14122</name>
    <name evidence="1" type="ORF">HINF_LOCUS48637</name>
</gene>